<protein>
    <submittedName>
        <fullName evidence="1">Uncharacterized protein</fullName>
    </submittedName>
</protein>
<dbReference type="InterPro" id="IPR036894">
    <property type="entry name" value="YbaB-like_sf"/>
</dbReference>
<dbReference type="InParanoid" id="A0A263D944"/>
<dbReference type="Gene3D" id="3.30.1310.10">
    <property type="entry name" value="Nucleoid-associated protein YbaB-like domain"/>
    <property type="match status" value="1"/>
</dbReference>
<dbReference type="Proteomes" id="UP000242444">
    <property type="component" value="Unassembled WGS sequence"/>
</dbReference>
<dbReference type="InterPro" id="IPR004401">
    <property type="entry name" value="YbaB/EbfC"/>
</dbReference>
<dbReference type="Pfam" id="PF02575">
    <property type="entry name" value="YbaB_DNA_bd"/>
    <property type="match status" value="1"/>
</dbReference>
<evidence type="ECO:0000313" key="1">
    <source>
        <dbReference type="EMBL" id="OZM74719.1"/>
    </source>
</evidence>
<organism evidence="1 2">
    <name type="scientific">Amycolatopsis antarctica</name>
    <dbReference type="NCBI Taxonomy" id="1854586"/>
    <lineage>
        <taxon>Bacteria</taxon>
        <taxon>Bacillati</taxon>
        <taxon>Actinomycetota</taxon>
        <taxon>Actinomycetes</taxon>
        <taxon>Pseudonocardiales</taxon>
        <taxon>Pseudonocardiaceae</taxon>
        <taxon>Amycolatopsis</taxon>
    </lineage>
</organism>
<dbReference type="EMBL" id="NKYE01000001">
    <property type="protein sequence ID" value="OZM74719.1"/>
    <property type="molecule type" value="Genomic_DNA"/>
</dbReference>
<dbReference type="GO" id="GO:0003677">
    <property type="term" value="F:DNA binding"/>
    <property type="evidence" value="ECO:0007669"/>
    <property type="project" value="InterPro"/>
</dbReference>
<keyword evidence="2" id="KW-1185">Reference proteome</keyword>
<evidence type="ECO:0000313" key="2">
    <source>
        <dbReference type="Proteomes" id="UP000242444"/>
    </source>
</evidence>
<name>A0A263D944_9PSEU</name>
<dbReference type="AlphaFoldDB" id="A0A263D944"/>
<comment type="caution">
    <text evidence="1">The sequence shown here is derived from an EMBL/GenBank/DDBJ whole genome shotgun (WGS) entry which is preliminary data.</text>
</comment>
<dbReference type="SUPFAM" id="SSF82607">
    <property type="entry name" value="YbaB-like"/>
    <property type="match status" value="1"/>
</dbReference>
<dbReference type="OrthoDB" id="3625992at2"/>
<sequence>MVMETRHIELSYQPARFEQLSAEIRAVQRELAEIVEVAESEDGWISAKVDARGDLLELTLDPRIYRDPDSKALSRAIEQTYRAARAAADERAFTLTMRLRELPSVTPGN</sequence>
<reference evidence="1 2" key="1">
    <citation type="submission" date="2017-07" db="EMBL/GenBank/DDBJ databases">
        <title>Amycolatopsis antarcticus sp. nov., isolated from the surface of an Antarcticus brown macroalga.</title>
        <authorList>
            <person name="Wang J."/>
            <person name="Leiva S."/>
            <person name="Huang J."/>
            <person name="Huang Y."/>
        </authorList>
    </citation>
    <scope>NUCLEOTIDE SEQUENCE [LARGE SCALE GENOMIC DNA]</scope>
    <source>
        <strain evidence="1 2">AU-G6</strain>
    </source>
</reference>
<proteinExistence type="predicted"/>
<accession>A0A263D944</accession>
<gene>
    <name evidence="1" type="ORF">CFN78_00275</name>
</gene>